<dbReference type="GO" id="GO:0071555">
    <property type="term" value="P:cell wall organization"/>
    <property type="evidence" value="ECO:0007669"/>
    <property type="project" value="UniProtKB-KW"/>
</dbReference>
<dbReference type="InterPro" id="IPR001182">
    <property type="entry name" value="FtsW/RodA"/>
</dbReference>
<evidence type="ECO:0000256" key="2">
    <source>
        <dbReference type="ARBA" id="ARBA00004752"/>
    </source>
</evidence>
<dbReference type="InterPro" id="IPR013437">
    <property type="entry name" value="FtsW"/>
</dbReference>
<evidence type="ECO:0000256" key="21">
    <source>
        <dbReference type="SAM" id="Phobius"/>
    </source>
</evidence>
<evidence type="ECO:0000313" key="23">
    <source>
        <dbReference type="Proteomes" id="UP000250918"/>
    </source>
</evidence>
<keyword evidence="4" id="KW-0132">Cell division</keyword>
<keyword evidence="5" id="KW-0328">Glycosyltransferase</keyword>
<reference evidence="22 23" key="1">
    <citation type="journal article" date="2018" name="ISME J.">
        <title>A methanotrophic archaeon couples anaerobic oxidation of methane to Fe(III) reduction.</title>
        <authorList>
            <person name="Cai C."/>
            <person name="Leu A.O."/>
            <person name="Xie G.J."/>
            <person name="Guo J."/>
            <person name="Feng Y."/>
            <person name="Zhao J.X."/>
            <person name="Tyson G.W."/>
            <person name="Yuan Z."/>
            <person name="Hu S."/>
        </authorList>
    </citation>
    <scope>NUCLEOTIDE SEQUENCE [LARGE SCALE GENOMIC DNA]</scope>
    <source>
        <strain evidence="22">FeB_12</strain>
    </source>
</reference>
<feature type="transmembrane region" description="Helical" evidence="21">
    <location>
        <begin position="311"/>
        <end position="339"/>
    </location>
</feature>
<dbReference type="PANTHER" id="PTHR30474">
    <property type="entry name" value="CELL CYCLE PROTEIN"/>
    <property type="match status" value="1"/>
</dbReference>
<keyword evidence="7 21" id="KW-0812">Transmembrane</keyword>
<evidence type="ECO:0000313" key="22">
    <source>
        <dbReference type="EMBL" id="PWB75334.1"/>
    </source>
</evidence>
<keyword evidence="9" id="KW-0573">Peptidoglycan synthesis</keyword>
<dbReference type="PANTHER" id="PTHR30474:SF2">
    <property type="entry name" value="PEPTIDOGLYCAN GLYCOSYLTRANSFERASE FTSW-RELATED"/>
    <property type="match status" value="1"/>
</dbReference>
<protein>
    <recommendedName>
        <fullName evidence="17">Probable peptidoglycan glycosyltransferase FtsW</fullName>
        <ecNumber evidence="19">2.4.99.28</ecNumber>
    </recommendedName>
    <alternativeName>
        <fullName evidence="18">Cell division protein FtsW</fullName>
    </alternativeName>
    <alternativeName>
        <fullName evidence="15">Cell wall polymerase</fullName>
    </alternativeName>
    <alternativeName>
        <fullName evidence="14">Peptidoglycan polymerase</fullName>
    </alternativeName>
</protein>
<feature type="transmembrane region" description="Helical" evidence="21">
    <location>
        <begin position="21"/>
        <end position="40"/>
    </location>
</feature>
<organism evidence="22 23">
    <name type="scientific">candidate division GN15 bacterium</name>
    <dbReference type="NCBI Taxonomy" id="2072418"/>
    <lineage>
        <taxon>Bacteria</taxon>
        <taxon>candidate division GN15</taxon>
    </lineage>
</organism>
<dbReference type="GO" id="GO:0015648">
    <property type="term" value="F:lipid-linked peptidoglycan transporter activity"/>
    <property type="evidence" value="ECO:0007669"/>
    <property type="project" value="TreeGrafter"/>
</dbReference>
<evidence type="ECO:0000256" key="18">
    <source>
        <dbReference type="ARBA" id="ARBA00041418"/>
    </source>
</evidence>
<dbReference type="GO" id="GO:0051301">
    <property type="term" value="P:cell division"/>
    <property type="evidence" value="ECO:0007669"/>
    <property type="project" value="UniProtKB-KW"/>
</dbReference>
<comment type="pathway">
    <text evidence="2">Cell wall biogenesis; peptidoglycan biosynthesis.</text>
</comment>
<dbReference type="NCBIfam" id="TIGR02614">
    <property type="entry name" value="ftsW"/>
    <property type="match status" value="1"/>
</dbReference>
<feature type="transmembrane region" description="Helical" evidence="21">
    <location>
        <begin position="52"/>
        <end position="73"/>
    </location>
</feature>
<feature type="transmembrane region" description="Helical" evidence="21">
    <location>
        <begin position="279"/>
        <end position="299"/>
    </location>
</feature>
<evidence type="ECO:0000256" key="8">
    <source>
        <dbReference type="ARBA" id="ARBA00022960"/>
    </source>
</evidence>
<name>A0A855X3G7_9BACT</name>
<evidence type="ECO:0000256" key="16">
    <source>
        <dbReference type="ARBA" id="ARBA00038053"/>
    </source>
</evidence>
<comment type="catalytic activity">
    <reaction evidence="20">
        <text>[GlcNAc-(1-&gt;4)-Mur2Ac(oyl-L-Ala-gamma-D-Glu-L-Lys-D-Ala-D-Ala)](n)-di-trans,octa-cis-undecaprenyl diphosphate + beta-D-GlcNAc-(1-&gt;4)-Mur2Ac(oyl-L-Ala-gamma-D-Glu-L-Lys-D-Ala-D-Ala)-di-trans,octa-cis-undecaprenyl diphosphate = [GlcNAc-(1-&gt;4)-Mur2Ac(oyl-L-Ala-gamma-D-Glu-L-Lys-D-Ala-D-Ala)](n+1)-di-trans,octa-cis-undecaprenyl diphosphate + di-trans,octa-cis-undecaprenyl diphosphate + H(+)</text>
        <dbReference type="Rhea" id="RHEA:23708"/>
        <dbReference type="Rhea" id="RHEA-COMP:9602"/>
        <dbReference type="Rhea" id="RHEA-COMP:9603"/>
        <dbReference type="ChEBI" id="CHEBI:15378"/>
        <dbReference type="ChEBI" id="CHEBI:58405"/>
        <dbReference type="ChEBI" id="CHEBI:60033"/>
        <dbReference type="ChEBI" id="CHEBI:78435"/>
        <dbReference type="EC" id="2.4.99.28"/>
    </reaction>
</comment>
<dbReference type="GO" id="GO:0032153">
    <property type="term" value="C:cell division site"/>
    <property type="evidence" value="ECO:0007669"/>
    <property type="project" value="TreeGrafter"/>
</dbReference>
<dbReference type="Proteomes" id="UP000250918">
    <property type="component" value="Unassembled WGS sequence"/>
</dbReference>
<accession>A0A855X3G7</accession>
<evidence type="ECO:0000256" key="7">
    <source>
        <dbReference type="ARBA" id="ARBA00022692"/>
    </source>
</evidence>
<feature type="transmembrane region" description="Helical" evidence="21">
    <location>
        <begin position="80"/>
        <end position="100"/>
    </location>
</feature>
<keyword evidence="10 21" id="KW-1133">Transmembrane helix</keyword>
<dbReference type="GO" id="GO:0008360">
    <property type="term" value="P:regulation of cell shape"/>
    <property type="evidence" value="ECO:0007669"/>
    <property type="project" value="UniProtKB-KW"/>
</dbReference>
<comment type="similarity">
    <text evidence="16">Belongs to the SEDS family. FtsW subfamily.</text>
</comment>
<comment type="subcellular location">
    <subcellularLocation>
        <location evidence="1">Cell membrane</location>
        <topology evidence="1">Multi-pass membrane protein</topology>
    </subcellularLocation>
</comment>
<feature type="transmembrane region" description="Helical" evidence="21">
    <location>
        <begin position="170"/>
        <end position="187"/>
    </location>
</feature>
<evidence type="ECO:0000256" key="9">
    <source>
        <dbReference type="ARBA" id="ARBA00022984"/>
    </source>
</evidence>
<evidence type="ECO:0000256" key="6">
    <source>
        <dbReference type="ARBA" id="ARBA00022679"/>
    </source>
</evidence>
<evidence type="ECO:0000256" key="13">
    <source>
        <dbReference type="ARBA" id="ARBA00023316"/>
    </source>
</evidence>
<keyword evidence="6" id="KW-0808">Transferase</keyword>
<proteinExistence type="inferred from homology"/>
<comment type="caution">
    <text evidence="22">The sequence shown here is derived from an EMBL/GenBank/DDBJ whole genome shotgun (WGS) entry which is preliminary data.</text>
</comment>
<feature type="transmembrane region" description="Helical" evidence="21">
    <location>
        <begin position="146"/>
        <end position="164"/>
    </location>
</feature>
<evidence type="ECO:0000256" key="14">
    <source>
        <dbReference type="ARBA" id="ARBA00032370"/>
    </source>
</evidence>
<dbReference type="AlphaFoldDB" id="A0A855X3G7"/>
<evidence type="ECO:0000256" key="5">
    <source>
        <dbReference type="ARBA" id="ARBA00022676"/>
    </source>
</evidence>
<evidence type="ECO:0000256" key="19">
    <source>
        <dbReference type="ARBA" id="ARBA00044770"/>
    </source>
</evidence>
<sequence length="373" mass="40793">MGRARVKRLRARVKQRFDEGLLFSYLALLAFGLVMVYSTSSIMAAGRFGSHLYFIRNQAMWAVISLIAMYVIYKLDLRKLAALSVPALFVTLIMLLVVFAMPARNGSHRWLILGPVSIQPSELFKLITIYYLAFSLSNPKRDLTDIKQLLIPYAPLIGTGLGLIILEPNLGMVILITLTVLGMFFLAGMRLKHIVTAAAPLIGVASIVVFAFGYKRDRILSHIDAIIDPLQGSYHVKQSALTLGSGGWLGTGLGEGRQKLFFLPYPHTDFVFSATGEEIGLIGLCVILALFFFILYRGIKIASSQPDKFGFLLAFGITWTLFINIAVNIGVVTVILPVTGLPLPLLSYGGSSLLVSSVAIGILLNLSKRTVTP</sequence>
<keyword evidence="12" id="KW-0131">Cell cycle</keyword>
<dbReference type="Pfam" id="PF01098">
    <property type="entry name" value="FTSW_RODA_SPOVE"/>
    <property type="match status" value="1"/>
</dbReference>
<evidence type="ECO:0000256" key="12">
    <source>
        <dbReference type="ARBA" id="ARBA00023306"/>
    </source>
</evidence>
<evidence type="ECO:0000256" key="15">
    <source>
        <dbReference type="ARBA" id="ARBA00033270"/>
    </source>
</evidence>
<evidence type="ECO:0000256" key="3">
    <source>
        <dbReference type="ARBA" id="ARBA00022475"/>
    </source>
</evidence>
<evidence type="ECO:0000256" key="10">
    <source>
        <dbReference type="ARBA" id="ARBA00022989"/>
    </source>
</evidence>
<evidence type="ECO:0000256" key="11">
    <source>
        <dbReference type="ARBA" id="ARBA00023136"/>
    </source>
</evidence>
<keyword evidence="8" id="KW-0133">Cell shape</keyword>
<dbReference type="EMBL" id="PQAP01000011">
    <property type="protein sequence ID" value="PWB75334.1"/>
    <property type="molecule type" value="Genomic_DNA"/>
</dbReference>
<gene>
    <name evidence="22" type="primary">ftsW</name>
    <name evidence="22" type="ORF">C3F09_02935</name>
</gene>
<keyword evidence="11 21" id="KW-0472">Membrane</keyword>
<keyword evidence="3" id="KW-1003">Cell membrane</keyword>
<evidence type="ECO:0000256" key="1">
    <source>
        <dbReference type="ARBA" id="ARBA00004651"/>
    </source>
</evidence>
<dbReference type="GO" id="GO:0008955">
    <property type="term" value="F:peptidoglycan glycosyltransferase activity"/>
    <property type="evidence" value="ECO:0007669"/>
    <property type="project" value="UniProtKB-EC"/>
</dbReference>
<feature type="transmembrane region" description="Helical" evidence="21">
    <location>
        <begin position="194"/>
        <end position="214"/>
    </location>
</feature>
<evidence type="ECO:0000256" key="17">
    <source>
        <dbReference type="ARBA" id="ARBA00041185"/>
    </source>
</evidence>
<dbReference type="EC" id="2.4.99.28" evidence="19"/>
<dbReference type="GO" id="GO:0009252">
    <property type="term" value="P:peptidoglycan biosynthetic process"/>
    <property type="evidence" value="ECO:0007669"/>
    <property type="project" value="UniProtKB-KW"/>
</dbReference>
<dbReference type="GO" id="GO:0005886">
    <property type="term" value="C:plasma membrane"/>
    <property type="evidence" value="ECO:0007669"/>
    <property type="project" value="UniProtKB-SubCell"/>
</dbReference>
<evidence type="ECO:0000256" key="20">
    <source>
        <dbReference type="ARBA" id="ARBA00049902"/>
    </source>
</evidence>
<evidence type="ECO:0000256" key="4">
    <source>
        <dbReference type="ARBA" id="ARBA00022618"/>
    </source>
</evidence>
<feature type="transmembrane region" description="Helical" evidence="21">
    <location>
        <begin position="112"/>
        <end position="134"/>
    </location>
</feature>
<keyword evidence="13" id="KW-0961">Cell wall biogenesis/degradation</keyword>
<feature type="transmembrane region" description="Helical" evidence="21">
    <location>
        <begin position="345"/>
        <end position="366"/>
    </location>
</feature>